<reference evidence="4" key="1">
    <citation type="submission" date="2023-01" db="EMBL/GenBank/DDBJ databases">
        <title>Key to firefly adult light organ development and bioluminescence: homeobox transcription factors regulate luciferase expression and transportation to peroxisome.</title>
        <authorList>
            <person name="Fu X."/>
        </authorList>
    </citation>
    <scope>NUCLEOTIDE SEQUENCE [LARGE SCALE GENOMIC DNA]</scope>
</reference>
<feature type="domain" description="GST C-terminal" evidence="2">
    <location>
        <begin position="89"/>
        <end position="215"/>
    </location>
</feature>
<dbReference type="InterPro" id="IPR004046">
    <property type="entry name" value="GST_C"/>
</dbReference>
<feature type="domain" description="GST N-terminal" evidence="1">
    <location>
        <begin position="2"/>
        <end position="83"/>
    </location>
</feature>
<dbReference type="SFLD" id="SFLDG00358">
    <property type="entry name" value="Main_(cytGST)"/>
    <property type="match status" value="1"/>
</dbReference>
<dbReference type="Proteomes" id="UP001353858">
    <property type="component" value="Unassembled WGS sequence"/>
</dbReference>
<dbReference type="PANTHER" id="PTHR43969:SF8">
    <property type="entry name" value="GLUTATHIONE S TRANSFERASE E13, ISOFORM A-RELATED"/>
    <property type="match status" value="1"/>
</dbReference>
<dbReference type="Gene3D" id="1.20.1050.10">
    <property type="match status" value="1"/>
</dbReference>
<dbReference type="FunFam" id="1.20.1050.10:FF:000007">
    <property type="entry name" value="Glutathione S-transferase 1-1"/>
    <property type="match status" value="1"/>
</dbReference>
<dbReference type="GO" id="GO:0004364">
    <property type="term" value="F:glutathione transferase activity"/>
    <property type="evidence" value="ECO:0007669"/>
    <property type="project" value="TreeGrafter"/>
</dbReference>
<dbReference type="SUPFAM" id="SSF52833">
    <property type="entry name" value="Thioredoxin-like"/>
    <property type="match status" value="1"/>
</dbReference>
<dbReference type="InterPro" id="IPR040079">
    <property type="entry name" value="Glutathione_S-Trfase"/>
</dbReference>
<evidence type="ECO:0000259" key="2">
    <source>
        <dbReference type="PROSITE" id="PS50405"/>
    </source>
</evidence>
<evidence type="ECO:0000313" key="3">
    <source>
        <dbReference type="EMBL" id="KAK4877117.1"/>
    </source>
</evidence>
<dbReference type="SFLD" id="SFLDG01153">
    <property type="entry name" value="Main.4:_Theta-like"/>
    <property type="match status" value="1"/>
</dbReference>
<accession>A0AAN7PVK0</accession>
<dbReference type="Pfam" id="PF13417">
    <property type="entry name" value="GST_N_3"/>
    <property type="match status" value="1"/>
</dbReference>
<name>A0AAN7PVK0_9COLE</name>
<dbReference type="Gene3D" id="3.40.30.10">
    <property type="entry name" value="Glutaredoxin"/>
    <property type="match status" value="1"/>
</dbReference>
<evidence type="ECO:0000259" key="1">
    <source>
        <dbReference type="PROSITE" id="PS50404"/>
    </source>
</evidence>
<evidence type="ECO:0000313" key="4">
    <source>
        <dbReference type="Proteomes" id="UP001353858"/>
    </source>
</evidence>
<dbReference type="PROSITE" id="PS50404">
    <property type="entry name" value="GST_NTER"/>
    <property type="match status" value="1"/>
</dbReference>
<dbReference type="InterPro" id="IPR004045">
    <property type="entry name" value="Glutathione_S-Trfase_N"/>
</dbReference>
<dbReference type="SFLD" id="SFLDS00019">
    <property type="entry name" value="Glutathione_Transferase_(cytos"/>
    <property type="match status" value="1"/>
</dbReference>
<dbReference type="CDD" id="cd03177">
    <property type="entry name" value="GST_C_Delta_Epsilon"/>
    <property type="match status" value="1"/>
</dbReference>
<dbReference type="GO" id="GO:0006749">
    <property type="term" value="P:glutathione metabolic process"/>
    <property type="evidence" value="ECO:0007669"/>
    <property type="project" value="TreeGrafter"/>
</dbReference>
<dbReference type="SUPFAM" id="SSF47616">
    <property type="entry name" value="GST C-terminal domain-like"/>
    <property type="match status" value="1"/>
</dbReference>
<dbReference type="InterPro" id="IPR036282">
    <property type="entry name" value="Glutathione-S-Trfase_C_sf"/>
</dbReference>
<dbReference type="PROSITE" id="PS50405">
    <property type="entry name" value="GST_CTER"/>
    <property type="match status" value="1"/>
</dbReference>
<comment type="caution">
    <text evidence="3">The sequence shown here is derived from an EMBL/GenBank/DDBJ whole genome shotgun (WGS) entry which is preliminary data.</text>
</comment>
<gene>
    <name evidence="3" type="ORF">RN001_009623</name>
</gene>
<proteinExistence type="predicted"/>
<dbReference type="Pfam" id="PF00043">
    <property type="entry name" value="GST_C"/>
    <property type="match status" value="1"/>
</dbReference>
<organism evidence="3 4">
    <name type="scientific">Aquatica leii</name>
    <dbReference type="NCBI Taxonomy" id="1421715"/>
    <lineage>
        <taxon>Eukaryota</taxon>
        <taxon>Metazoa</taxon>
        <taxon>Ecdysozoa</taxon>
        <taxon>Arthropoda</taxon>
        <taxon>Hexapoda</taxon>
        <taxon>Insecta</taxon>
        <taxon>Pterygota</taxon>
        <taxon>Neoptera</taxon>
        <taxon>Endopterygota</taxon>
        <taxon>Coleoptera</taxon>
        <taxon>Polyphaga</taxon>
        <taxon>Elateriformia</taxon>
        <taxon>Elateroidea</taxon>
        <taxon>Lampyridae</taxon>
        <taxon>Luciolinae</taxon>
        <taxon>Aquatica</taxon>
    </lineage>
</organism>
<keyword evidence="4" id="KW-1185">Reference proteome</keyword>
<sequence>MGPPKLYMVDVSPEVRAVLLTAKAIGITIDLKIIPYSNPDEFASVFLKQIPQHSSPFLIDNGYVIWNSQAIIAFLIGKYANDDSLYPREHIQRTIIDQRLHFSTDVIFANLSCIVRRMIKRGISHTPTDMAYTLREAYDFLEEFLENQKWVAGEHLTIADLCLIPTVTSADILVPIDPVKYPNIWSWIKSCQDLPYYKEGNQIGLDNFKRLIKTLRC</sequence>
<dbReference type="InterPro" id="IPR010987">
    <property type="entry name" value="Glutathione-S-Trfase_C-like"/>
</dbReference>
<dbReference type="EMBL" id="JARPUR010000004">
    <property type="protein sequence ID" value="KAK4877117.1"/>
    <property type="molecule type" value="Genomic_DNA"/>
</dbReference>
<dbReference type="InterPro" id="IPR036249">
    <property type="entry name" value="Thioredoxin-like_sf"/>
</dbReference>
<dbReference type="PANTHER" id="PTHR43969">
    <property type="entry name" value="GLUTATHIONE S TRANSFERASE D10, ISOFORM A-RELATED"/>
    <property type="match status" value="1"/>
</dbReference>
<protein>
    <submittedName>
        <fullName evidence="3">Uncharacterized protein</fullName>
    </submittedName>
</protein>
<dbReference type="AlphaFoldDB" id="A0AAN7PVK0"/>